<keyword evidence="1" id="KW-0328">Glycosyltransferase</keyword>
<dbReference type="InterPro" id="IPR051199">
    <property type="entry name" value="LPS_LOS_Heptosyltrfase"/>
</dbReference>
<sequence length="362" mass="39383">MNYESLLAELAQRPDRAETSPVLLVPYMWIGDFVRCHTVVRVLKDRWPQRPVDVLTTSLCAPLVDYMPGVRQGIVFDLPRGKISPTHERALAARLRAEQYGASLVMPRTFKATIAPWLAGIPQRTGFIGEMRFGLLNDWRRGERALPRMIDRCAALALPANIELPMDWPEPQLEVPQAEIDAWRQARGLTGKTVVALAPGAVGPAKRWSYYPETAKALTAKGFEVWVIGGPNETPAAQAIVAAAGPGARDLTGRDLRDGILALAAADLVISNDSGLLHVSAAIGSPTIGIFGPTSAWHYAPLNPIEAIIETKTTVECRPCHKPVCRVEHHRCMRDIPEAEVTATALQVLSKAGLAAAELRAP</sequence>
<comment type="caution">
    <text evidence="6">The sequence shown here is derived from an EMBL/GenBank/DDBJ whole genome shotgun (WGS) entry which is preliminary data.</text>
</comment>
<dbReference type="Proteomes" id="UP000248148">
    <property type="component" value="Unassembled WGS sequence"/>
</dbReference>
<dbReference type="Gene3D" id="3.40.50.2000">
    <property type="entry name" value="Glycogen Phosphorylase B"/>
    <property type="match status" value="2"/>
</dbReference>
<evidence type="ECO:0000256" key="3">
    <source>
        <dbReference type="ARBA" id="ARBA00043995"/>
    </source>
</evidence>
<dbReference type="GO" id="GO:0009244">
    <property type="term" value="P:lipopolysaccharide core region biosynthetic process"/>
    <property type="evidence" value="ECO:0007669"/>
    <property type="project" value="TreeGrafter"/>
</dbReference>
<evidence type="ECO:0000256" key="2">
    <source>
        <dbReference type="ARBA" id="ARBA00022679"/>
    </source>
</evidence>
<comment type="catalytic activity">
    <reaction evidence="5">
        <text>an L-alpha-D-Hep-(1-&gt;5)-[alpha-Kdo-(2-&gt;4)]-alpha-Kdo-(2-&gt;6)-lipid A + ADP-L-glycero-beta-D-manno-heptose = an L-alpha-D-Hep-(1-&gt;3)-L-alpha-D-Hep-(1-&gt;5)-[alpha-Kdo-(2-&gt;4)]-alpha-Kdo-(2-&gt;6)-lipid A + ADP + H(+)</text>
        <dbReference type="Rhea" id="RHEA:74071"/>
        <dbReference type="ChEBI" id="CHEBI:15378"/>
        <dbReference type="ChEBI" id="CHEBI:61506"/>
        <dbReference type="ChEBI" id="CHEBI:193068"/>
        <dbReference type="ChEBI" id="CHEBI:193069"/>
        <dbReference type="ChEBI" id="CHEBI:456216"/>
        <dbReference type="EC" id="2.4.99.24"/>
    </reaction>
</comment>
<dbReference type="GO" id="GO:0008713">
    <property type="term" value="F:ADP-heptose-lipopolysaccharide heptosyltransferase activity"/>
    <property type="evidence" value="ECO:0007669"/>
    <property type="project" value="UniProtKB-EC"/>
</dbReference>
<evidence type="ECO:0000313" key="7">
    <source>
        <dbReference type="Proteomes" id="UP000248148"/>
    </source>
</evidence>
<dbReference type="SUPFAM" id="SSF53756">
    <property type="entry name" value="UDP-Glycosyltransferase/glycogen phosphorylase"/>
    <property type="match status" value="1"/>
</dbReference>
<comment type="similarity">
    <text evidence="3">Belongs to the glycosyltransferase 9 family.</text>
</comment>
<dbReference type="GO" id="GO:0005829">
    <property type="term" value="C:cytosol"/>
    <property type="evidence" value="ECO:0007669"/>
    <property type="project" value="TreeGrafter"/>
</dbReference>
<organism evidence="6 7">
    <name type="scientific">Rhodopseudomonas faecalis</name>
    <dbReference type="NCBI Taxonomy" id="99655"/>
    <lineage>
        <taxon>Bacteria</taxon>
        <taxon>Pseudomonadati</taxon>
        <taxon>Pseudomonadota</taxon>
        <taxon>Alphaproteobacteria</taxon>
        <taxon>Hyphomicrobiales</taxon>
        <taxon>Nitrobacteraceae</taxon>
        <taxon>Rhodopseudomonas</taxon>
    </lineage>
</organism>
<accession>A0A318TIC6</accession>
<dbReference type="EMBL" id="QJTI01000020">
    <property type="protein sequence ID" value="PYF01565.1"/>
    <property type="molecule type" value="Genomic_DNA"/>
</dbReference>
<dbReference type="PANTHER" id="PTHR30160:SF7">
    <property type="entry name" value="ADP-HEPTOSE--LPS HEPTOSYLTRANSFERASE 2"/>
    <property type="match status" value="1"/>
</dbReference>
<dbReference type="EC" id="2.4.99.24" evidence="4"/>
<dbReference type="PANTHER" id="PTHR30160">
    <property type="entry name" value="TETRAACYLDISACCHARIDE 4'-KINASE-RELATED"/>
    <property type="match status" value="1"/>
</dbReference>
<name>A0A318TIC6_9BRAD</name>
<evidence type="ECO:0000256" key="1">
    <source>
        <dbReference type="ARBA" id="ARBA00022676"/>
    </source>
</evidence>
<proteinExistence type="inferred from homology"/>
<dbReference type="NCBIfam" id="TIGR02195">
    <property type="entry name" value="heptsyl_trn_II"/>
    <property type="match status" value="1"/>
</dbReference>
<evidence type="ECO:0000256" key="5">
    <source>
        <dbReference type="ARBA" id="ARBA00047503"/>
    </source>
</evidence>
<dbReference type="AlphaFoldDB" id="A0A318TIC6"/>
<dbReference type="CDD" id="cd03789">
    <property type="entry name" value="GT9_LPS_heptosyltransferase"/>
    <property type="match status" value="1"/>
</dbReference>
<keyword evidence="2 6" id="KW-0808">Transferase</keyword>
<dbReference type="InterPro" id="IPR002201">
    <property type="entry name" value="Glyco_trans_9"/>
</dbReference>
<evidence type="ECO:0000256" key="4">
    <source>
        <dbReference type="ARBA" id="ARBA00044042"/>
    </source>
</evidence>
<reference evidence="6 7" key="1">
    <citation type="submission" date="2018-06" db="EMBL/GenBank/DDBJ databases">
        <title>Genomic Encyclopedia of Archaeal and Bacterial Type Strains, Phase II (KMG-II): from individual species to whole genera.</title>
        <authorList>
            <person name="Goeker M."/>
        </authorList>
    </citation>
    <scope>NUCLEOTIDE SEQUENCE [LARGE SCALE GENOMIC DNA]</scope>
    <source>
        <strain evidence="6 7">JCM 11668</strain>
    </source>
</reference>
<gene>
    <name evidence="6" type="ORF">BJ122_12048</name>
</gene>
<dbReference type="Pfam" id="PF01075">
    <property type="entry name" value="Glyco_transf_9"/>
    <property type="match status" value="1"/>
</dbReference>
<dbReference type="InterPro" id="IPR011910">
    <property type="entry name" value="RfaF"/>
</dbReference>
<protein>
    <recommendedName>
        <fullName evidence="4">lipopolysaccharide heptosyltransferase II</fullName>
        <ecNumber evidence="4">2.4.99.24</ecNumber>
    </recommendedName>
</protein>
<dbReference type="RefSeq" id="WP_110781920.1">
    <property type="nucleotide sequence ID" value="NZ_QJTI01000020.1"/>
</dbReference>
<dbReference type="OrthoDB" id="9797795at2"/>
<keyword evidence="7" id="KW-1185">Reference proteome</keyword>
<evidence type="ECO:0000313" key="6">
    <source>
        <dbReference type="EMBL" id="PYF01565.1"/>
    </source>
</evidence>